<comment type="caution">
    <text evidence="2">The sequence shown here is derived from an EMBL/GenBank/DDBJ whole genome shotgun (WGS) entry which is preliminary data.</text>
</comment>
<dbReference type="InterPro" id="IPR011257">
    <property type="entry name" value="DNA_glycosylase"/>
</dbReference>
<feature type="binding site" evidence="1">
    <location>
        <position position="177"/>
    </location>
    <ligand>
        <name>Zn(2+)</name>
        <dbReference type="ChEBI" id="CHEBI:29105"/>
    </ligand>
</feature>
<dbReference type="SUPFAM" id="SSF48150">
    <property type="entry name" value="DNA-glycosylase"/>
    <property type="match status" value="1"/>
</dbReference>
<feature type="binding site" evidence="1">
    <location>
        <position position="19"/>
    </location>
    <ligand>
        <name>Zn(2+)</name>
        <dbReference type="ChEBI" id="CHEBI:29105"/>
    </ligand>
</feature>
<name>A0A430B4S8_9ENTE</name>
<dbReference type="AlphaFoldDB" id="A0A430B4S8"/>
<keyword evidence="1" id="KW-0479">Metal-binding</keyword>
<feature type="binding site" evidence="1">
    <location>
        <position position="181"/>
    </location>
    <ligand>
        <name>Zn(2+)</name>
        <dbReference type="ChEBI" id="CHEBI:29105"/>
    </ligand>
</feature>
<proteinExistence type="predicted"/>
<dbReference type="Proteomes" id="UP000288028">
    <property type="component" value="Unassembled WGS sequence"/>
</dbReference>
<organism evidence="2 3">
    <name type="scientific">Vagococcus carniphilus</name>
    <dbReference type="NCBI Taxonomy" id="218144"/>
    <lineage>
        <taxon>Bacteria</taxon>
        <taxon>Bacillati</taxon>
        <taxon>Bacillota</taxon>
        <taxon>Bacilli</taxon>
        <taxon>Lactobacillales</taxon>
        <taxon>Enterococcaceae</taxon>
        <taxon>Vagococcus</taxon>
    </lineage>
</organism>
<evidence type="ECO:0000256" key="1">
    <source>
        <dbReference type="PIRSR" id="PIRSR605019-1"/>
    </source>
</evidence>
<dbReference type="OrthoDB" id="9807664at2"/>
<evidence type="ECO:0000313" key="3">
    <source>
        <dbReference type="Proteomes" id="UP000288028"/>
    </source>
</evidence>
<dbReference type="Gene3D" id="1.10.340.30">
    <property type="entry name" value="Hypothetical protein, domain 2"/>
    <property type="match status" value="1"/>
</dbReference>
<reference evidence="2 3" key="1">
    <citation type="submission" date="2017-05" db="EMBL/GenBank/DDBJ databases">
        <title>Vagococcus spp. assemblies.</title>
        <authorList>
            <person name="Gulvik C.A."/>
        </authorList>
    </citation>
    <scope>NUCLEOTIDE SEQUENCE [LARGE SCALE GENOMIC DNA]</scope>
    <source>
        <strain evidence="2 3">SS1714</strain>
    </source>
</reference>
<dbReference type="RefSeq" id="WP_126793048.1">
    <property type="nucleotide sequence ID" value="NZ_CP060720.1"/>
</dbReference>
<keyword evidence="3" id="KW-1185">Reference proteome</keyword>
<accession>A0A430B4S8</accession>
<dbReference type="GO" id="GO:0046872">
    <property type="term" value="F:metal ion binding"/>
    <property type="evidence" value="ECO:0007669"/>
    <property type="project" value="UniProtKB-KW"/>
</dbReference>
<gene>
    <name evidence="2" type="ORF">CBF28_06170</name>
</gene>
<dbReference type="EMBL" id="NGKB01000005">
    <property type="protein sequence ID" value="RSU15308.1"/>
    <property type="molecule type" value="Genomic_DNA"/>
</dbReference>
<protein>
    <submittedName>
        <fullName evidence="2">DNA-3-methyladenine glycosylase</fullName>
    </submittedName>
</protein>
<sequence>MTEEICPWALRSELELEYHDKAWGFPLHDDAMLFEMLVLETMQAGLSWTTILKKREGMKQAFDQFNPTIIQSYQADKIAELLQDESIIRNKLKVNATISNAAAFLAVQKQHGSFDSFIWSYVDNQPIQNKFKAIEEVPAHTPLAEKISKDLKKLGFKFIGPTTVYAFMQSIGMVNDHLITCPIHQKAATHV</sequence>
<dbReference type="GeneID" id="95580634"/>
<dbReference type="PANTHER" id="PTHR30037">
    <property type="entry name" value="DNA-3-METHYLADENINE GLYCOSYLASE 1"/>
    <property type="match status" value="1"/>
</dbReference>
<keyword evidence="1" id="KW-0862">Zinc</keyword>
<dbReference type="InterPro" id="IPR005019">
    <property type="entry name" value="Adenine_glyco"/>
</dbReference>
<dbReference type="GO" id="GO:0008725">
    <property type="term" value="F:DNA-3-methyladenine glycosylase activity"/>
    <property type="evidence" value="ECO:0007669"/>
    <property type="project" value="InterPro"/>
</dbReference>
<dbReference type="InterPro" id="IPR052891">
    <property type="entry name" value="DNA-3mA_glycosylase"/>
</dbReference>
<evidence type="ECO:0000313" key="2">
    <source>
        <dbReference type="EMBL" id="RSU15308.1"/>
    </source>
</evidence>
<dbReference type="GO" id="GO:0006284">
    <property type="term" value="P:base-excision repair"/>
    <property type="evidence" value="ECO:0007669"/>
    <property type="project" value="InterPro"/>
</dbReference>
<feature type="binding site" evidence="1">
    <location>
        <position position="6"/>
    </location>
    <ligand>
        <name>Zn(2+)</name>
        <dbReference type="ChEBI" id="CHEBI:29105"/>
    </ligand>
</feature>
<dbReference type="PANTHER" id="PTHR30037:SF4">
    <property type="entry name" value="DNA-3-METHYLADENINE GLYCOSYLASE I"/>
    <property type="match status" value="1"/>
</dbReference>
<dbReference type="Pfam" id="PF03352">
    <property type="entry name" value="Adenine_glyco"/>
    <property type="match status" value="1"/>
</dbReference>